<evidence type="ECO:0000256" key="1">
    <source>
        <dbReference type="ARBA" id="ARBA00001968"/>
    </source>
</evidence>
<evidence type="ECO:0000256" key="2">
    <source>
        <dbReference type="ARBA" id="ARBA00004123"/>
    </source>
</evidence>
<reference evidence="9" key="3">
    <citation type="submission" date="2025-09" db="UniProtKB">
        <authorList>
            <consortium name="Ensembl"/>
        </authorList>
    </citation>
    <scope>IDENTIFICATION</scope>
</reference>
<dbReference type="InterPro" id="IPR045249">
    <property type="entry name" value="HARBI1-like"/>
</dbReference>
<dbReference type="AlphaFoldDB" id="A0A8C6NS72"/>
<reference evidence="9" key="2">
    <citation type="submission" date="2025-08" db="UniProtKB">
        <authorList>
            <consortium name="Ensembl"/>
        </authorList>
    </citation>
    <scope>IDENTIFICATION</scope>
</reference>
<dbReference type="InterPro" id="IPR027806">
    <property type="entry name" value="HARBI1_dom"/>
</dbReference>
<dbReference type="GO" id="GO:0046872">
    <property type="term" value="F:metal ion binding"/>
    <property type="evidence" value="ECO:0007669"/>
    <property type="project" value="UniProtKB-KW"/>
</dbReference>
<keyword evidence="5" id="KW-0479">Metal-binding</keyword>
<evidence type="ECO:0000313" key="10">
    <source>
        <dbReference type="Proteomes" id="UP000694548"/>
    </source>
</evidence>
<dbReference type="PANTHER" id="PTHR22930">
    <property type="match status" value="1"/>
</dbReference>
<evidence type="ECO:0000256" key="7">
    <source>
        <dbReference type="ARBA" id="ARBA00023242"/>
    </source>
</evidence>
<evidence type="ECO:0000256" key="4">
    <source>
        <dbReference type="ARBA" id="ARBA00022722"/>
    </source>
</evidence>
<evidence type="ECO:0000256" key="6">
    <source>
        <dbReference type="ARBA" id="ARBA00022801"/>
    </source>
</evidence>
<keyword evidence="4" id="KW-0540">Nuclease</keyword>
<comment type="similarity">
    <text evidence="3">Belongs to the HARBI1 family.</text>
</comment>
<dbReference type="GeneTree" id="ENSGT00940000164115"/>
<keyword evidence="10" id="KW-1185">Reference proteome</keyword>
<proteinExistence type="inferred from homology"/>
<keyword evidence="7" id="KW-0539">Nucleus</keyword>
<reference evidence="9" key="1">
    <citation type="submission" date="2014-08" db="EMBL/GenBank/DDBJ databases">
        <authorList>
            <person name="Senf B."/>
            <person name="Petzold A."/>
            <person name="Downie B.R."/>
            <person name="Koch P."/>
            <person name="Platzer M."/>
        </authorList>
    </citation>
    <scope>NUCLEOTIDE SEQUENCE [LARGE SCALE GENOMIC DNA]</scope>
    <source>
        <strain evidence="9">GRZ</strain>
    </source>
</reference>
<feature type="domain" description="DDE Tnp4" evidence="8">
    <location>
        <begin position="224"/>
        <end position="306"/>
    </location>
</feature>
<accession>A0A8C6NS72</accession>
<protein>
    <recommendedName>
        <fullName evidence="8">DDE Tnp4 domain-containing protein</fullName>
    </recommendedName>
</protein>
<keyword evidence="6" id="KW-0378">Hydrolase</keyword>
<dbReference type="Pfam" id="PF13359">
    <property type="entry name" value="DDE_Tnp_4"/>
    <property type="match status" value="1"/>
</dbReference>
<organism evidence="9 10">
    <name type="scientific">Nothobranchius furzeri</name>
    <name type="common">Turquoise killifish</name>
    <dbReference type="NCBI Taxonomy" id="105023"/>
    <lineage>
        <taxon>Eukaryota</taxon>
        <taxon>Metazoa</taxon>
        <taxon>Chordata</taxon>
        <taxon>Craniata</taxon>
        <taxon>Vertebrata</taxon>
        <taxon>Euteleostomi</taxon>
        <taxon>Actinopterygii</taxon>
        <taxon>Neopterygii</taxon>
        <taxon>Teleostei</taxon>
        <taxon>Neoteleostei</taxon>
        <taxon>Acanthomorphata</taxon>
        <taxon>Ovalentaria</taxon>
        <taxon>Atherinomorphae</taxon>
        <taxon>Cyprinodontiformes</taxon>
        <taxon>Nothobranchiidae</taxon>
        <taxon>Nothobranchius</taxon>
    </lineage>
</organism>
<name>A0A8C6NS72_NOTFU</name>
<evidence type="ECO:0000313" key="9">
    <source>
        <dbReference type="Ensembl" id="ENSNFUP00015021874.1"/>
    </source>
</evidence>
<sequence length="368" mass="41545">EAAAFKADRNGDPCAATPAINLRISSTDVNMFNFRSDWAFNPIKYAHVNVASDLHMKYFRMSAEQMDHILSLIGPDLTKQNTNFRESIEAKQRLAVTLRFLATGETFSSLAFQYRLGKSTVANSVHMTCRAIEKRMKRSQFTLFSEEMWRDVASAFWKEWNFPNCIGAIDGKHITIAAPPHSGNAHYRRASDGGVYSGSQLGIGMENKTLHVPADCTLPGAEQLPLPYTMVGDAAFPLKTYLMRPFPGTRLPPWQKVFNYRLSRARMVVECAFGILAARWRVLYTRITMTPENADAVILAACILHNHLLNPADNQRFLDEAQEQGEHLQDARNMGGNRGCRDAYNIREKFATFFLSPEGSVSWQDRRP</sequence>
<evidence type="ECO:0000256" key="3">
    <source>
        <dbReference type="ARBA" id="ARBA00006958"/>
    </source>
</evidence>
<comment type="cofactor">
    <cofactor evidence="1">
        <name>a divalent metal cation</name>
        <dbReference type="ChEBI" id="CHEBI:60240"/>
    </cofactor>
</comment>
<evidence type="ECO:0000256" key="5">
    <source>
        <dbReference type="ARBA" id="ARBA00022723"/>
    </source>
</evidence>
<dbReference type="PANTHER" id="PTHR22930:SF269">
    <property type="entry name" value="NUCLEASE HARBI1-LIKE PROTEIN"/>
    <property type="match status" value="1"/>
</dbReference>
<dbReference type="GO" id="GO:0016787">
    <property type="term" value="F:hydrolase activity"/>
    <property type="evidence" value="ECO:0007669"/>
    <property type="project" value="UniProtKB-KW"/>
</dbReference>
<dbReference type="Proteomes" id="UP000694548">
    <property type="component" value="Chromosome sgr04"/>
</dbReference>
<evidence type="ECO:0000259" key="8">
    <source>
        <dbReference type="Pfam" id="PF13359"/>
    </source>
</evidence>
<dbReference type="GO" id="GO:0005634">
    <property type="term" value="C:nucleus"/>
    <property type="evidence" value="ECO:0007669"/>
    <property type="project" value="UniProtKB-SubCell"/>
</dbReference>
<dbReference type="GO" id="GO:0004518">
    <property type="term" value="F:nuclease activity"/>
    <property type="evidence" value="ECO:0007669"/>
    <property type="project" value="UniProtKB-KW"/>
</dbReference>
<dbReference type="Ensembl" id="ENSNFUT00015022893.1">
    <property type="protein sequence ID" value="ENSNFUP00015021874.1"/>
    <property type="gene ID" value="ENSNFUG00015010613.1"/>
</dbReference>
<comment type="subcellular location">
    <subcellularLocation>
        <location evidence="2">Nucleus</location>
    </subcellularLocation>
</comment>